<dbReference type="SUPFAM" id="SSF53756">
    <property type="entry name" value="UDP-Glycosyltransferase/glycogen phosphorylase"/>
    <property type="match status" value="1"/>
</dbReference>
<evidence type="ECO:0000256" key="2">
    <source>
        <dbReference type="ARBA" id="ARBA00022679"/>
    </source>
</evidence>
<keyword evidence="1" id="KW-0328">Glycosyltransferase</keyword>
<gene>
    <name evidence="4" type="ORF">EZI54_17065</name>
</gene>
<dbReference type="InterPro" id="IPR001296">
    <property type="entry name" value="Glyco_trans_1"/>
</dbReference>
<dbReference type="RefSeq" id="WP_131483088.1">
    <property type="nucleotide sequence ID" value="NZ_SJDL01000030.1"/>
</dbReference>
<sequence length="413" mass="46699">MKVFLVYKEDYPWDVRVEKLALALSEAGHAVTVIANNHNKLAESDTQGNINIKRLPQIKWLPTRILKLIFMPVWFNFFWLNTLLKQSKGSSQAVFLIRDLPLLKAGLLCAKLRSGNVILDMAEVYPEMYASSQQFSNKSIFQRILKSPYLAQRYENATLPDADHILVMIEESRDRLLKKKLDENKISIVSNTPPINKYLGKTHIHKGSKLHIVYVGFLTRLRGLDLLIQGVNEFLNLGYDKSEIQVDLIGKGAERDSLIKLIHDLNLDECITVHGWLAQDRVDELLANANVGALTYRVCGHWNHTIPNKIFDYMLAGLPVLTTPVIPICRIIESTNCGLICDDNKPDFTIAKNLEKLRDPAFRKKLGTNGQNAVLERYNWEKDKNVLLSVFEALEADISASGTSQTSESSASQ</sequence>
<evidence type="ECO:0000313" key="4">
    <source>
        <dbReference type="EMBL" id="TBW51583.1"/>
    </source>
</evidence>
<dbReference type="Gene3D" id="3.40.50.2000">
    <property type="entry name" value="Glycogen Phosphorylase B"/>
    <property type="match status" value="2"/>
</dbReference>
<dbReference type="PANTHER" id="PTHR12526">
    <property type="entry name" value="GLYCOSYLTRANSFERASE"/>
    <property type="match status" value="1"/>
</dbReference>
<dbReference type="CDD" id="cd03794">
    <property type="entry name" value="GT4_WbuB-like"/>
    <property type="match status" value="1"/>
</dbReference>
<dbReference type="Proteomes" id="UP000313645">
    <property type="component" value="Unassembled WGS sequence"/>
</dbReference>
<accession>A0ABY1ZGU5</accession>
<dbReference type="PANTHER" id="PTHR12526:SF629">
    <property type="entry name" value="TEICHURONIC ACID BIOSYNTHESIS GLYCOSYLTRANSFERASE TUAH-RELATED"/>
    <property type="match status" value="1"/>
</dbReference>
<reference evidence="4 5" key="1">
    <citation type="submission" date="2019-02" db="EMBL/GenBank/DDBJ databases">
        <title>Marinobacter halodurans sp. nov., a marine bacterium isolated from sea tidal flat.</title>
        <authorList>
            <person name="Yoo Y."/>
            <person name="Lee D.W."/>
            <person name="Kim B.S."/>
            <person name="Kim J.-J."/>
        </authorList>
    </citation>
    <scope>NUCLEOTIDE SEQUENCE [LARGE SCALE GENOMIC DNA]</scope>
    <source>
        <strain evidence="4 5">YJ-S3-2</strain>
    </source>
</reference>
<keyword evidence="2" id="KW-0808">Transferase</keyword>
<evidence type="ECO:0000313" key="5">
    <source>
        <dbReference type="Proteomes" id="UP000313645"/>
    </source>
</evidence>
<comment type="caution">
    <text evidence="4">The sequence shown here is derived from an EMBL/GenBank/DDBJ whole genome shotgun (WGS) entry which is preliminary data.</text>
</comment>
<evidence type="ECO:0000256" key="1">
    <source>
        <dbReference type="ARBA" id="ARBA00022676"/>
    </source>
</evidence>
<evidence type="ECO:0000259" key="3">
    <source>
        <dbReference type="Pfam" id="PF00534"/>
    </source>
</evidence>
<name>A0ABY1ZGU5_9GAMM</name>
<dbReference type="EMBL" id="SJDL01000030">
    <property type="protein sequence ID" value="TBW51583.1"/>
    <property type="molecule type" value="Genomic_DNA"/>
</dbReference>
<protein>
    <submittedName>
        <fullName evidence="4">Glycosyltransferase WbuB</fullName>
    </submittedName>
</protein>
<proteinExistence type="predicted"/>
<organism evidence="4 5">
    <name type="scientific">Marinobacter halodurans</name>
    <dbReference type="NCBI Taxonomy" id="2528979"/>
    <lineage>
        <taxon>Bacteria</taxon>
        <taxon>Pseudomonadati</taxon>
        <taxon>Pseudomonadota</taxon>
        <taxon>Gammaproteobacteria</taxon>
        <taxon>Pseudomonadales</taxon>
        <taxon>Marinobacteraceae</taxon>
        <taxon>Marinobacter</taxon>
    </lineage>
</organism>
<keyword evidence="5" id="KW-1185">Reference proteome</keyword>
<feature type="domain" description="Glycosyl transferase family 1" evidence="3">
    <location>
        <begin position="206"/>
        <end position="372"/>
    </location>
</feature>
<dbReference type="Pfam" id="PF00534">
    <property type="entry name" value="Glycos_transf_1"/>
    <property type="match status" value="1"/>
</dbReference>